<dbReference type="PRINTS" id="PR00409">
    <property type="entry name" value="PHDIOXRDTASE"/>
</dbReference>
<dbReference type="SUPFAM" id="SSF52343">
    <property type="entry name" value="Ferredoxin reductase-like, C-terminal NADP-linked domain"/>
    <property type="match status" value="1"/>
</dbReference>
<dbReference type="InterPro" id="IPR017938">
    <property type="entry name" value="Riboflavin_synthase-like_b-brl"/>
</dbReference>
<dbReference type="PROSITE" id="PS51085">
    <property type="entry name" value="2FE2S_FER_2"/>
    <property type="match status" value="1"/>
</dbReference>
<dbReference type="CDD" id="cd06185">
    <property type="entry name" value="PDR_like"/>
    <property type="match status" value="1"/>
</dbReference>
<comment type="caution">
    <text evidence="4">The sequence shown here is derived from an EMBL/GenBank/DDBJ whole genome shotgun (WGS) entry which is preliminary data.</text>
</comment>
<evidence type="ECO:0000313" key="4">
    <source>
        <dbReference type="EMBL" id="MBM7570188.1"/>
    </source>
</evidence>
<keyword evidence="1" id="KW-0812">Transmembrane</keyword>
<dbReference type="Gene3D" id="2.40.30.10">
    <property type="entry name" value="Translation factors"/>
    <property type="match status" value="1"/>
</dbReference>
<keyword evidence="5" id="KW-1185">Reference proteome</keyword>
<dbReference type="RefSeq" id="WP_204497612.1">
    <property type="nucleotide sequence ID" value="NZ_JAFBDR010000002.1"/>
</dbReference>
<evidence type="ECO:0000259" key="3">
    <source>
        <dbReference type="PROSITE" id="PS51384"/>
    </source>
</evidence>
<protein>
    <submittedName>
        <fullName evidence="4">Ferredoxin-NADP reductase</fullName>
    </submittedName>
</protein>
<evidence type="ECO:0000256" key="1">
    <source>
        <dbReference type="SAM" id="Phobius"/>
    </source>
</evidence>
<gene>
    <name evidence="4" type="ORF">JOC48_000666</name>
</gene>
<dbReference type="InterPro" id="IPR012675">
    <property type="entry name" value="Beta-grasp_dom_sf"/>
</dbReference>
<sequence>MQTKFLQVIVEKVKIETSSVKSFTLVPPRGERLPGFSAGSHVTTYIENNGKKLERHYSLASNPEIPNEYVIGIRKSESSRGGSEAWHECIKEGDRLFISNPKNHFPLSFRARKHVFFAAGIGITPFIAMMFDLKKRGIEFELHYAARSKELCPFFPLINEHFPEHSHFYFSELNNRMLPDLMKEQPIGTHVYFCGPELMVKQFSQRAHAYGYPKANVHFELFSPPDMGPKTPFHVKLSKSKKEFYVSETENLLDVLLDGGVDASYSCRVGGCGSCQLNVKEGVVDHRDQFLSDEEKKTLQVILPCVSRAKSKTLVLDI</sequence>
<accession>A0ABS2MWN5</accession>
<dbReference type="Gene3D" id="3.10.20.30">
    <property type="match status" value="1"/>
</dbReference>
<feature type="domain" description="2Fe-2S ferredoxin-type" evidence="2">
    <location>
        <begin position="233"/>
        <end position="318"/>
    </location>
</feature>
<evidence type="ECO:0000313" key="5">
    <source>
        <dbReference type="Proteomes" id="UP001296943"/>
    </source>
</evidence>
<dbReference type="PANTHER" id="PTHR30212:SF2">
    <property type="entry name" value="PROTEIN YIIM"/>
    <property type="match status" value="1"/>
</dbReference>
<keyword evidence="1" id="KW-1133">Transmembrane helix</keyword>
<dbReference type="Proteomes" id="UP001296943">
    <property type="component" value="Unassembled WGS sequence"/>
</dbReference>
<feature type="transmembrane region" description="Helical" evidence="1">
    <location>
        <begin position="115"/>
        <end position="133"/>
    </location>
</feature>
<keyword evidence="1" id="KW-0472">Membrane</keyword>
<feature type="domain" description="FAD-binding FR-type" evidence="3">
    <location>
        <begin position="3"/>
        <end position="108"/>
    </location>
</feature>
<dbReference type="PROSITE" id="PS00197">
    <property type="entry name" value="2FE2S_FER_1"/>
    <property type="match status" value="1"/>
</dbReference>
<evidence type="ECO:0000259" key="2">
    <source>
        <dbReference type="PROSITE" id="PS51085"/>
    </source>
</evidence>
<reference evidence="4 5" key="1">
    <citation type="submission" date="2021-01" db="EMBL/GenBank/DDBJ databases">
        <title>Genomic Encyclopedia of Type Strains, Phase IV (KMG-IV): sequencing the most valuable type-strain genomes for metagenomic binning, comparative biology and taxonomic classification.</title>
        <authorList>
            <person name="Goeker M."/>
        </authorList>
    </citation>
    <scope>NUCLEOTIDE SEQUENCE [LARGE SCALE GENOMIC DNA]</scope>
    <source>
        <strain evidence="4 5">DSM 23711</strain>
    </source>
</reference>
<dbReference type="PROSITE" id="PS51384">
    <property type="entry name" value="FAD_FR"/>
    <property type="match status" value="1"/>
</dbReference>
<dbReference type="EMBL" id="JAFBDR010000002">
    <property type="protein sequence ID" value="MBM7570188.1"/>
    <property type="molecule type" value="Genomic_DNA"/>
</dbReference>
<dbReference type="InterPro" id="IPR017927">
    <property type="entry name" value="FAD-bd_FR_type"/>
</dbReference>
<name>A0ABS2MWN5_9BACI</name>
<dbReference type="InterPro" id="IPR039261">
    <property type="entry name" value="FNR_nucleotide-bd"/>
</dbReference>
<dbReference type="InterPro" id="IPR052353">
    <property type="entry name" value="Benzoxazolinone_Detox_Enz"/>
</dbReference>
<dbReference type="CDD" id="cd00207">
    <property type="entry name" value="fer2"/>
    <property type="match status" value="1"/>
</dbReference>
<dbReference type="SUPFAM" id="SSF63380">
    <property type="entry name" value="Riboflavin synthase domain-like"/>
    <property type="match status" value="1"/>
</dbReference>
<dbReference type="Gene3D" id="3.40.50.80">
    <property type="entry name" value="Nucleotide-binding domain of ferredoxin-NADP reductase (FNR) module"/>
    <property type="match status" value="1"/>
</dbReference>
<dbReference type="SUPFAM" id="SSF54292">
    <property type="entry name" value="2Fe-2S ferredoxin-like"/>
    <property type="match status" value="1"/>
</dbReference>
<dbReference type="InterPro" id="IPR036010">
    <property type="entry name" value="2Fe-2S_ferredoxin-like_sf"/>
</dbReference>
<dbReference type="PANTHER" id="PTHR30212">
    <property type="entry name" value="PROTEIN YIIM"/>
    <property type="match status" value="1"/>
</dbReference>
<dbReference type="InterPro" id="IPR001041">
    <property type="entry name" value="2Fe-2S_ferredoxin-type"/>
</dbReference>
<dbReference type="Pfam" id="PF00111">
    <property type="entry name" value="Fer2"/>
    <property type="match status" value="1"/>
</dbReference>
<dbReference type="InterPro" id="IPR006058">
    <property type="entry name" value="2Fe2S_fd_BS"/>
</dbReference>
<proteinExistence type="predicted"/>
<organism evidence="4 5">
    <name type="scientific">Aquibacillus albus</name>
    <dbReference type="NCBI Taxonomy" id="1168171"/>
    <lineage>
        <taxon>Bacteria</taxon>
        <taxon>Bacillati</taxon>
        <taxon>Bacillota</taxon>
        <taxon>Bacilli</taxon>
        <taxon>Bacillales</taxon>
        <taxon>Bacillaceae</taxon>
        <taxon>Aquibacillus</taxon>
    </lineage>
</organism>